<evidence type="ECO:0000256" key="1">
    <source>
        <dbReference type="ARBA" id="ARBA00008857"/>
    </source>
</evidence>
<evidence type="ECO:0000259" key="7">
    <source>
        <dbReference type="PROSITE" id="PS51900"/>
    </source>
</evidence>
<organism evidence="8 10">
    <name type="scientific">Chryseobacterium suipulveris</name>
    <dbReference type="NCBI Taxonomy" id="2929800"/>
    <lineage>
        <taxon>Bacteria</taxon>
        <taxon>Pseudomonadati</taxon>
        <taxon>Bacteroidota</taxon>
        <taxon>Flavobacteriia</taxon>
        <taxon>Flavobacteriales</taxon>
        <taxon>Weeksellaceae</taxon>
        <taxon>Chryseobacterium group</taxon>
        <taxon>Chryseobacterium</taxon>
    </lineage>
</organism>
<name>A0ABY4BM81_9FLAO</name>
<dbReference type="PANTHER" id="PTHR30349:SF41">
    <property type="entry name" value="INTEGRASE_RECOMBINASE PROTEIN MJ0367-RELATED"/>
    <property type="match status" value="1"/>
</dbReference>
<dbReference type="Pfam" id="PF00589">
    <property type="entry name" value="Phage_integrase"/>
    <property type="match status" value="1"/>
</dbReference>
<proteinExistence type="inferred from homology"/>
<dbReference type="InterPro" id="IPR013762">
    <property type="entry name" value="Integrase-like_cat_sf"/>
</dbReference>
<dbReference type="InterPro" id="IPR050090">
    <property type="entry name" value="Tyrosine_recombinase_XerCD"/>
</dbReference>
<dbReference type="Pfam" id="PF13495">
    <property type="entry name" value="Phage_int_SAM_4"/>
    <property type="match status" value="1"/>
</dbReference>
<dbReference type="PROSITE" id="PS51900">
    <property type="entry name" value="CB"/>
    <property type="match status" value="1"/>
</dbReference>
<reference evidence="8 10" key="1">
    <citation type="submission" date="2022-03" db="EMBL/GenBank/DDBJ databases">
        <title>Chryseobacterium sp. isolated from particulate matters in swine house.</title>
        <authorList>
            <person name="Won M."/>
            <person name="Kim S.-J."/>
            <person name="Kwon S.-W."/>
        </authorList>
    </citation>
    <scope>NUCLEOTIDE SEQUENCE [LARGE SCALE GENOMIC DNA]</scope>
    <source>
        <strain evidence="8 10">SC2-2</strain>
    </source>
</reference>
<dbReference type="InterPro" id="IPR002104">
    <property type="entry name" value="Integrase_catalytic"/>
</dbReference>
<feature type="domain" description="Core-binding (CB)" evidence="7">
    <location>
        <begin position="1"/>
        <end position="89"/>
    </location>
</feature>
<dbReference type="RefSeq" id="WP_243547735.1">
    <property type="nucleotide sequence ID" value="NZ_CP094532.1"/>
</dbReference>
<evidence type="ECO:0000256" key="3">
    <source>
        <dbReference type="ARBA" id="ARBA00023125"/>
    </source>
</evidence>
<dbReference type="InterPro" id="IPR011010">
    <property type="entry name" value="DNA_brk_join_enz"/>
</dbReference>
<dbReference type="PANTHER" id="PTHR30349">
    <property type="entry name" value="PHAGE INTEGRASE-RELATED"/>
    <property type="match status" value="1"/>
</dbReference>
<feature type="domain" description="Tyr recombinase" evidence="6">
    <location>
        <begin position="110"/>
        <end position="302"/>
    </location>
</feature>
<dbReference type="InterPro" id="IPR004107">
    <property type="entry name" value="Integrase_SAM-like_N"/>
</dbReference>
<keyword evidence="4" id="KW-0233">DNA recombination</keyword>
<sequence>MENEVLTEYRHYLKSLGYKEDAVIKRIKSVRKFLDFAQKHYAEITSEDLEKYYQYLQEKPNRFKAEKGIKQSTILQYIRNVEQFYEMLAEYGKLGEPITINPEAREDDIFVREILSQEEIQKLYEVAGELQEKIILHLAYGCGLRAGELVKANKEDVYLKENLLIVPRGKFNKRRIIPLTETIKNDLELFISIERKDFEEKTPLLLHSKGGRIQEWTLNRILKKMLKKIKISDEIDEGDSPTSWRQRIKKISIHSLRHSIATHLLENGMAMEKVKEFLGHKNLETTEIYTRISKKLLKDLRI</sequence>
<dbReference type="Gene3D" id="1.10.150.130">
    <property type="match status" value="1"/>
</dbReference>
<dbReference type="EMBL" id="CP094532">
    <property type="protein sequence ID" value="UOE39869.1"/>
    <property type="molecule type" value="Genomic_DNA"/>
</dbReference>
<protein>
    <submittedName>
        <fullName evidence="8">Tyrosine-type recombinase/integrase</fullName>
    </submittedName>
</protein>
<evidence type="ECO:0000256" key="2">
    <source>
        <dbReference type="ARBA" id="ARBA00022908"/>
    </source>
</evidence>
<accession>A0ABY4BM81</accession>
<evidence type="ECO:0000313" key="9">
    <source>
        <dbReference type="EMBL" id="UOE39876.1"/>
    </source>
</evidence>
<keyword evidence="10" id="KW-1185">Reference proteome</keyword>
<comment type="similarity">
    <text evidence="1">Belongs to the 'phage' integrase family.</text>
</comment>
<dbReference type="Proteomes" id="UP000831460">
    <property type="component" value="Chromosome"/>
</dbReference>
<dbReference type="InterPro" id="IPR044068">
    <property type="entry name" value="CB"/>
</dbReference>
<gene>
    <name evidence="8" type="ORF">MTP09_08005</name>
    <name evidence="9" type="ORF">MTP09_08040</name>
</gene>
<keyword evidence="2" id="KW-0229">DNA integration</keyword>
<dbReference type="SUPFAM" id="SSF56349">
    <property type="entry name" value="DNA breaking-rejoining enzymes"/>
    <property type="match status" value="1"/>
</dbReference>
<evidence type="ECO:0000256" key="4">
    <source>
        <dbReference type="ARBA" id="ARBA00023172"/>
    </source>
</evidence>
<dbReference type="EMBL" id="CP094532">
    <property type="protein sequence ID" value="UOE39876.1"/>
    <property type="molecule type" value="Genomic_DNA"/>
</dbReference>
<dbReference type="Gene3D" id="1.10.443.10">
    <property type="entry name" value="Intergrase catalytic core"/>
    <property type="match status" value="1"/>
</dbReference>
<evidence type="ECO:0000313" key="10">
    <source>
        <dbReference type="Proteomes" id="UP000831460"/>
    </source>
</evidence>
<dbReference type="InterPro" id="IPR010998">
    <property type="entry name" value="Integrase_recombinase_N"/>
</dbReference>
<evidence type="ECO:0000256" key="5">
    <source>
        <dbReference type="PROSITE-ProRule" id="PRU01248"/>
    </source>
</evidence>
<evidence type="ECO:0000313" key="8">
    <source>
        <dbReference type="EMBL" id="UOE39869.1"/>
    </source>
</evidence>
<keyword evidence="3 5" id="KW-0238">DNA-binding</keyword>
<evidence type="ECO:0000259" key="6">
    <source>
        <dbReference type="PROSITE" id="PS51898"/>
    </source>
</evidence>
<dbReference type="PROSITE" id="PS51898">
    <property type="entry name" value="TYR_RECOMBINASE"/>
    <property type="match status" value="1"/>
</dbReference>